<keyword evidence="2" id="KW-1185">Reference proteome</keyword>
<name>A0A0D0DRM8_9AGAM</name>
<dbReference type="EMBL" id="KN825021">
    <property type="protein sequence ID" value="KIK95778.1"/>
    <property type="molecule type" value="Genomic_DNA"/>
</dbReference>
<gene>
    <name evidence="1" type="ORF">PAXRUDRAFT_826663</name>
</gene>
<dbReference type="HOGENOM" id="CLU_2638766_0_0_1"/>
<dbReference type="InParanoid" id="A0A0D0DRM8"/>
<evidence type="ECO:0000313" key="2">
    <source>
        <dbReference type="Proteomes" id="UP000054538"/>
    </source>
</evidence>
<reference evidence="2" key="2">
    <citation type="submission" date="2015-01" db="EMBL/GenBank/DDBJ databases">
        <title>Evolutionary Origins and Diversification of the Mycorrhizal Mutualists.</title>
        <authorList>
            <consortium name="DOE Joint Genome Institute"/>
            <consortium name="Mycorrhizal Genomics Consortium"/>
            <person name="Kohler A."/>
            <person name="Kuo A."/>
            <person name="Nagy L.G."/>
            <person name="Floudas D."/>
            <person name="Copeland A."/>
            <person name="Barry K.W."/>
            <person name="Cichocki N."/>
            <person name="Veneault-Fourrey C."/>
            <person name="LaButti K."/>
            <person name="Lindquist E.A."/>
            <person name="Lipzen A."/>
            <person name="Lundell T."/>
            <person name="Morin E."/>
            <person name="Murat C."/>
            <person name="Riley R."/>
            <person name="Ohm R."/>
            <person name="Sun H."/>
            <person name="Tunlid A."/>
            <person name="Henrissat B."/>
            <person name="Grigoriev I.V."/>
            <person name="Hibbett D.S."/>
            <person name="Martin F."/>
        </authorList>
    </citation>
    <scope>NUCLEOTIDE SEQUENCE [LARGE SCALE GENOMIC DNA]</scope>
    <source>
        <strain evidence="2">Ve08.2h10</strain>
    </source>
</reference>
<sequence length="77" mass="8584">MDECLPRKDSCKDYSSWGNVVYFSCGVHFHEVDRLTTSSPGNLGVPKMQSNVVSGQHWIVGTWNPSCLDCSSRFGNK</sequence>
<organism evidence="1 2">
    <name type="scientific">Paxillus rubicundulus Ve08.2h10</name>
    <dbReference type="NCBI Taxonomy" id="930991"/>
    <lineage>
        <taxon>Eukaryota</taxon>
        <taxon>Fungi</taxon>
        <taxon>Dikarya</taxon>
        <taxon>Basidiomycota</taxon>
        <taxon>Agaricomycotina</taxon>
        <taxon>Agaricomycetes</taxon>
        <taxon>Agaricomycetidae</taxon>
        <taxon>Boletales</taxon>
        <taxon>Paxilineae</taxon>
        <taxon>Paxillaceae</taxon>
        <taxon>Paxillus</taxon>
    </lineage>
</organism>
<evidence type="ECO:0000313" key="1">
    <source>
        <dbReference type="EMBL" id="KIK95778.1"/>
    </source>
</evidence>
<proteinExistence type="predicted"/>
<dbReference type="Proteomes" id="UP000054538">
    <property type="component" value="Unassembled WGS sequence"/>
</dbReference>
<accession>A0A0D0DRM8</accession>
<dbReference type="AlphaFoldDB" id="A0A0D0DRM8"/>
<protein>
    <submittedName>
        <fullName evidence="1">Uncharacterized protein</fullName>
    </submittedName>
</protein>
<reference evidence="1 2" key="1">
    <citation type="submission" date="2014-04" db="EMBL/GenBank/DDBJ databases">
        <authorList>
            <consortium name="DOE Joint Genome Institute"/>
            <person name="Kuo A."/>
            <person name="Kohler A."/>
            <person name="Jargeat P."/>
            <person name="Nagy L.G."/>
            <person name="Floudas D."/>
            <person name="Copeland A."/>
            <person name="Barry K.W."/>
            <person name="Cichocki N."/>
            <person name="Veneault-Fourrey C."/>
            <person name="LaButti K."/>
            <person name="Lindquist E.A."/>
            <person name="Lipzen A."/>
            <person name="Lundell T."/>
            <person name="Morin E."/>
            <person name="Murat C."/>
            <person name="Sun H."/>
            <person name="Tunlid A."/>
            <person name="Henrissat B."/>
            <person name="Grigoriev I.V."/>
            <person name="Hibbett D.S."/>
            <person name="Martin F."/>
            <person name="Nordberg H.P."/>
            <person name="Cantor M.N."/>
            <person name="Hua S.X."/>
        </authorList>
    </citation>
    <scope>NUCLEOTIDE SEQUENCE [LARGE SCALE GENOMIC DNA]</scope>
    <source>
        <strain evidence="1 2">Ve08.2h10</strain>
    </source>
</reference>